<keyword evidence="7" id="KW-0413">Isomerase</keyword>
<feature type="domain" description="Lycopene cyclase" evidence="9">
    <location>
        <begin position="135"/>
        <end position="227"/>
    </location>
</feature>
<dbReference type="GO" id="GO:0045436">
    <property type="term" value="F:lycopene beta cyclase activity"/>
    <property type="evidence" value="ECO:0007669"/>
    <property type="project" value="UniProtKB-ARBA"/>
</dbReference>
<feature type="transmembrane region" description="Helical" evidence="8">
    <location>
        <begin position="6"/>
        <end position="28"/>
    </location>
</feature>
<feature type="transmembrane region" description="Helical" evidence="8">
    <location>
        <begin position="166"/>
        <end position="187"/>
    </location>
</feature>
<evidence type="ECO:0000256" key="2">
    <source>
        <dbReference type="ARBA" id="ARBA00004829"/>
    </source>
</evidence>
<dbReference type="Pfam" id="PF18916">
    <property type="entry name" value="Lycopene_cyc"/>
    <property type="match status" value="1"/>
</dbReference>
<keyword evidence="3 8" id="KW-0812">Transmembrane</keyword>
<keyword evidence="4" id="KW-0125">Carotenoid biosynthesis</keyword>
<evidence type="ECO:0000313" key="10">
    <source>
        <dbReference type="EMBL" id="MBI2052462.1"/>
    </source>
</evidence>
<evidence type="ECO:0000256" key="5">
    <source>
        <dbReference type="ARBA" id="ARBA00022989"/>
    </source>
</evidence>
<evidence type="ECO:0000256" key="7">
    <source>
        <dbReference type="ARBA" id="ARBA00023235"/>
    </source>
</evidence>
<feature type="transmembrane region" description="Helical" evidence="8">
    <location>
        <begin position="116"/>
        <end position="131"/>
    </location>
</feature>
<keyword evidence="6 8" id="KW-0472">Membrane</keyword>
<feature type="transmembrane region" description="Helical" evidence="8">
    <location>
        <begin position="40"/>
        <end position="59"/>
    </location>
</feature>
<evidence type="ECO:0000313" key="12">
    <source>
        <dbReference type="Proteomes" id="UP000709672"/>
    </source>
</evidence>
<dbReference type="EMBL" id="JACPHQ010000025">
    <property type="protein sequence ID" value="MBI2466003.1"/>
    <property type="molecule type" value="Genomic_DNA"/>
</dbReference>
<dbReference type="GO" id="GO:0016117">
    <property type="term" value="P:carotenoid biosynthetic process"/>
    <property type="evidence" value="ECO:0007669"/>
    <property type="project" value="UniProtKB-KW"/>
</dbReference>
<dbReference type="EMBL" id="JACOYY010000063">
    <property type="protein sequence ID" value="MBI2052462.1"/>
    <property type="molecule type" value="Genomic_DNA"/>
</dbReference>
<dbReference type="GO" id="GO:0016020">
    <property type="term" value="C:membrane"/>
    <property type="evidence" value="ECO:0007669"/>
    <property type="project" value="UniProtKB-SubCell"/>
</dbReference>
<dbReference type="Proteomes" id="UP000786662">
    <property type="component" value="Unassembled WGS sequence"/>
</dbReference>
<sequence>MNLHEPQFVWLFWNILLIGIWAIIYFLTKDRETKKGMFTVSFWTSFLGLTEPVFIPSYWNPPSLFDLAHRTGFDIESLIFAFAVGGIVFALYNLIFRKSEGCMMGAHSRRHRLHRVILWSVPIIIIVLFFTTTLNPIYNFIIAGIIGGLLTWYCRPDLGKKMIASAGFFLVLYYFYFLTLIAAYPGYVEQVWNLKNLSGILITGIPLEELLFAITLGFYWSSIYEHIKWRKII</sequence>
<comment type="caution">
    <text evidence="11">The sequence shown here is derived from an EMBL/GenBank/DDBJ whole genome shotgun (WGS) entry which is preliminary data.</text>
</comment>
<evidence type="ECO:0000256" key="4">
    <source>
        <dbReference type="ARBA" id="ARBA00022746"/>
    </source>
</evidence>
<evidence type="ECO:0000313" key="11">
    <source>
        <dbReference type="EMBL" id="MBI2466003.1"/>
    </source>
</evidence>
<accession>A0A931YDN6</accession>
<dbReference type="Proteomes" id="UP000709672">
    <property type="component" value="Unassembled WGS sequence"/>
</dbReference>
<dbReference type="GO" id="GO:0016872">
    <property type="term" value="F:intramolecular lyase activity"/>
    <property type="evidence" value="ECO:0007669"/>
    <property type="project" value="InterPro"/>
</dbReference>
<feature type="transmembrane region" description="Helical" evidence="8">
    <location>
        <begin position="199"/>
        <end position="221"/>
    </location>
</feature>
<dbReference type="AlphaFoldDB" id="A0A931YDN6"/>
<protein>
    <recommendedName>
        <fullName evidence="9">Lycopene cyclase domain-containing protein</fullName>
    </recommendedName>
</protein>
<comment type="pathway">
    <text evidence="2">Carotenoid biosynthesis.</text>
</comment>
<comment type="subcellular location">
    <subcellularLocation>
        <location evidence="1">Membrane</location>
        <topology evidence="1">Multi-pass membrane protein</topology>
    </subcellularLocation>
</comment>
<evidence type="ECO:0000256" key="1">
    <source>
        <dbReference type="ARBA" id="ARBA00004141"/>
    </source>
</evidence>
<evidence type="ECO:0000256" key="6">
    <source>
        <dbReference type="ARBA" id="ARBA00023136"/>
    </source>
</evidence>
<reference evidence="11" key="1">
    <citation type="submission" date="2020-07" db="EMBL/GenBank/DDBJ databases">
        <title>Huge and variable diversity of episymbiotic CPR bacteria and DPANN archaea in groundwater ecosystems.</title>
        <authorList>
            <person name="He C.Y."/>
            <person name="Keren R."/>
            <person name="Whittaker M."/>
            <person name="Farag I.F."/>
            <person name="Doudna J."/>
            <person name="Cate J.H.D."/>
            <person name="Banfield J.F."/>
        </authorList>
    </citation>
    <scope>NUCLEOTIDE SEQUENCE</scope>
    <source>
        <strain evidence="10">NC_groundwater_191_Ag_S-0.1um_45_8</strain>
        <strain evidence="11">NC_groundwater_418_Ag_B-0.1um_45_10</strain>
    </source>
</reference>
<organism evidence="11 12">
    <name type="scientific">Candidatus Sungiibacteriota bacterium</name>
    <dbReference type="NCBI Taxonomy" id="2750080"/>
    <lineage>
        <taxon>Bacteria</taxon>
        <taxon>Candidatus Sungiibacteriota</taxon>
    </lineage>
</organism>
<feature type="transmembrane region" description="Helical" evidence="8">
    <location>
        <begin position="137"/>
        <end position="154"/>
    </location>
</feature>
<evidence type="ECO:0000256" key="8">
    <source>
        <dbReference type="SAM" id="Phobius"/>
    </source>
</evidence>
<evidence type="ECO:0000259" key="9">
    <source>
        <dbReference type="Pfam" id="PF18916"/>
    </source>
</evidence>
<name>A0A931YDN6_9BACT</name>
<keyword evidence="5 8" id="KW-1133">Transmembrane helix</keyword>
<feature type="transmembrane region" description="Helical" evidence="8">
    <location>
        <begin position="79"/>
        <end position="96"/>
    </location>
</feature>
<evidence type="ECO:0000256" key="3">
    <source>
        <dbReference type="ARBA" id="ARBA00022692"/>
    </source>
</evidence>
<dbReference type="InterPro" id="IPR017825">
    <property type="entry name" value="Lycopene_cyclase_dom"/>
</dbReference>
<proteinExistence type="predicted"/>
<gene>
    <name evidence="10" type="ORF">HYT38_02160</name>
    <name evidence="11" type="ORF">HYV66_02100</name>
</gene>